<proteinExistence type="predicted"/>
<dbReference type="Gene3D" id="3.30.200.20">
    <property type="entry name" value="Phosphorylase Kinase, domain 1"/>
    <property type="match status" value="1"/>
</dbReference>
<evidence type="ECO:0000313" key="3">
    <source>
        <dbReference type="Proteomes" id="UP001500449"/>
    </source>
</evidence>
<dbReference type="PANTHER" id="PTHR21310">
    <property type="entry name" value="AMINOGLYCOSIDE PHOSPHOTRANSFERASE-RELATED-RELATED"/>
    <property type="match status" value="1"/>
</dbReference>
<dbReference type="InterPro" id="IPR002575">
    <property type="entry name" value="Aminoglycoside_PTrfase"/>
</dbReference>
<dbReference type="EMBL" id="BAAAQK010000009">
    <property type="protein sequence ID" value="GAA1852247.1"/>
    <property type="molecule type" value="Genomic_DNA"/>
</dbReference>
<evidence type="ECO:0000313" key="2">
    <source>
        <dbReference type="EMBL" id="GAA1852247.1"/>
    </source>
</evidence>
<gene>
    <name evidence="2" type="ORF">GCM10009836_35370</name>
</gene>
<dbReference type="InterPro" id="IPR041726">
    <property type="entry name" value="ACAD10_11_N"/>
</dbReference>
<reference evidence="2 3" key="1">
    <citation type="journal article" date="2019" name="Int. J. Syst. Evol. Microbiol.">
        <title>The Global Catalogue of Microorganisms (GCM) 10K type strain sequencing project: providing services to taxonomists for standard genome sequencing and annotation.</title>
        <authorList>
            <consortium name="The Broad Institute Genomics Platform"/>
            <consortium name="The Broad Institute Genome Sequencing Center for Infectious Disease"/>
            <person name="Wu L."/>
            <person name="Ma J."/>
        </authorList>
    </citation>
    <scope>NUCLEOTIDE SEQUENCE [LARGE SCALE GENOMIC DNA]</scope>
    <source>
        <strain evidence="2 3">JCM 16009</strain>
    </source>
</reference>
<name>A0ABN2N4G2_9PSEU</name>
<dbReference type="CDD" id="cd05154">
    <property type="entry name" value="ACAD10_11_N-like"/>
    <property type="match status" value="1"/>
</dbReference>
<dbReference type="Gene3D" id="3.90.1200.10">
    <property type="match status" value="1"/>
</dbReference>
<keyword evidence="3" id="KW-1185">Reference proteome</keyword>
<dbReference type="InterPro" id="IPR051678">
    <property type="entry name" value="AGP_Transferase"/>
</dbReference>
<dbReference type="Proteomes" id="UP001500449">
    <property type="component" value="Unassembled WGS sequence"/>
</dbReference>
<dbReference type="RefSeq" id="WP_344417952.1">
    <property type="nucleotide sequence ID" value="NZ_BAAAQK010000009.1"/>
</dbReference>
<sequence>MPVAADRDLRTAATRLGEWLDRSVPELAGREVLGLRVPAASGFSHETLVAELTGATIVVRIARPEHRICPDADLGTESAVLCALGSGGLPVPRVYGREPDPEVLGGPFLVQQHLAGDVPADLPSYHREGWLHGLRPGQREALWWGAVDALAVLHRTATPVIAALAPVDDLDDLERHLDFYRCADEPVVHGALDWARAYPPPAAPTRLLWGDARLGNIVFRGTAVGGLLDWELTGTGSAETDLAWFVHLDRHLSEGIGAPRLDGFPSTTATVRHYERRSGRPVTGFSRHLVRAALRFAATACRVTSLLVEARVVEDPLGFPLRRNALVLLHRTLAEAGEAPDDDWRDLL</sequence>
<organism evidence="2 3">
    <name type="scientific">Pseudonocardia ailaonensis</name>
    <dbReference type="NCBI Taxonomy" id="367279"/>
    <lineage>
        <taxon>Bacteria</taxon>
        <taxon>Bacillati</taxon>
        <taxon>Actinomycetota</taxon>
        <taxon>Actinomycetes</taxon>
        <taxon>Pseudonocardiales</taxon>
        <taxon>Pseudonocardiaceae</taxon>
        <taxon>Pseudonocardia</taxon>
    </lineage>
</organism>
<dbReference type="Pfam" id="PF01636">
    <property type="entry name" value="APH"/>
    <property type="match status" value="1"/>
</dbReference>
<accession>A0ABN2N4G2</accession>
<dbReference type="SUPFAM" id="SSF56112">
    <property type="entry name" value="Protein kinase-like (PK-like)"/>
    <property type="match status" value="1"/>
</dbReference>
<evidence type="ECO:0000259" key="1">
    <source>
        <dbReference type="Pfam" id="PF01636"/>
    </source>
</evidence>
<protein>
    <submittedName>
        <fullName evidence="2">Phosphotransferase family protein</fullName>
    </submittedName>
</protein>
<feature type="domain" description="Aminoglycoside phosphotransferase" evidence="1">
    <location>
        <begin position="38"/>
        <end position="262"/>
    </location>
</feature>
<dbReference type="InterPro" id="IPR011009">
    <property type="entry name" value="Kinase-like_dom_sf"/>
</dbReference>
<comment type="caution">
    <text evidence="2">The sequence shown here is derived from an EMBL/GenBank/DDBJ whole genome shotgun (WGS) entry which is preliminary data.</text>
</comment>